<sequence>MWSARAGVGLRSRCSGVAARVSEACAALAPVQQSPWKRAASARFAHSGNKDGGQDIAASITRSDEELFEDDEDDEDTESRHYRPRMTWRLSRPRSRSYWDRHSSEAIEGTSSTEPLGNGSVLNNQNNAKPKVPTAVVEVNWSNDPRNPDRLRQKKKGPSSYLKLARTALYDAGTASHSPTLSPAMTQLNTSDLPRSKVEDLMRVGKMLGVKAGSNVLDRVMSMPPGSKSTTEQLNELIAGSNLKPRPKPPSIPASQVRITAETLALNEDLNVALDKRVDLSRVRVILKEAGDHVPIDHRTLTILLRLAKLDLDCDSSREKLRFAVRALQRARKDGVQLSSYTVTHVLYLAQLNRRVNVVLAVKHLVQAQRRKLHDVAYKALIGHLGEVGRPELAEATFREMIAVHGAEAIDAEAFIRVIESFVSNGKPDDALRMWKELRAPPFNATIPVKADILAIGALASSNGCSKEFAEEAVRIGALYKENKIYPAVEQLHQLTTACLRAEDFHNTLNFMRWIAGGKYMMPSSLLREYFATCEQLKKQAEVMAVHRVLCNIKYVDMPQEEWQRFLRSYLFLLYDGVASGRMCEFAAMACAKLVMETWHLTDVLSASCMVYLAARTRFDGLAIELTEASHRKARPSRRMLRSFAYPALVNMCIKMDLLGDLMKLFLVMDRTDASGREVASQVAATFVRIFGRLGRPDLVRAVYLECPSEILKQNVKVSTACMYQLGMAGRADDAVALFRKMREDHPGKLSIAVYNALASVVFKNANEGALSVAQTSEMLSVMDAVLRRIDSAPKAPYELERFSFGRSSSELRRAPRGSKRIDEDEISSSGKTDGAIAKFRRSVQSIHDLVGKLSSNPTARERSAQ</sequence>
<organism evidence="3 4">
    <name type="scientific">Porphyridium purpureum</name>
    <name type="common">Red alga</name>
    <name type="synonym">Porphyridium cruentum</name>
    <dbReference type="NCBI Taxonomy" id="35688"/>
    <lineage>
        <taxon>Eukaryota</taxon>
        <taxon>Rhodophyta</taxon>
        <taxon>Bangiophyceae</taxon>
        <taxon>Porphyridiales</taxon>
        <taxon>Porphyridiaceae</taxon>
        <taxon>Porphyridium</taxon>
    </lineage>
</organism>
<evidence type="ECO:0000256" key="1">
    <source>
        <dbReference type="ARBA" id="ARBA00022737"/>
    </source>
</evidence>
<gene>
    <name evidence="3" type="ORF">FVE85_8196</name>
</gene>
<protein>
    <recommendedName>
        <fullName evidence="5">Pentatricopeptide repeat-containing protein</fullName>
    </recommendedName>
</protein>
<reference evidence="4" key="1">
    <citation type="journal article" date="2019" name="Nat. Commun.">
        <title>Expansion of phycobilisome linker gene families in mesophilic red algae.</title>
        <authorList>
            <person name="Lee J."/>
            <person name="Kim D."/>
            <person name="Bhattacharya D."/>
            <person name="Yoon H.S."/>
        </authorList>
    </citation>
    <scope>NUCLEOTIDE SEQUENCE [LARGE SCALE GENOMIC DNA]</scope>
    <source>
        <strain evidence="4">CCMP 1328</strain>
    </source>
</reference>
<keyword evidence="4" id="KW-1185">Reference proteome</keyword>
<dbReference type="Proteomes" id="UP000324585">
    <property type="component" value="Unassembled WGS sequence"/>
</dbReference>
<evidence type="ECO:0000313" key="3">
    <source>
        <dbReference type="EMBL" id="KAA8492689.1"/>
    </source>
</evidence>
<evidence type="ECO:0008006" key="5">
    <source>
        <dbReference type="Google" id="ProtNLM"/>
    </source>
</evidence>
<dbReference type="OrthoDB" id="185373at2759"/>
<evidence type="ECO:0000256" key="2">
    <source>
        <dbReference type="SAM" id="MobiDB-lite"/>
    </source>
</evidence>
<feature type="region of interest" description="Disordered" evidence="2">
    <location>
        <begin position="814"/>
        <end position="834"/>
    </location>
</feature>
<dbReference type="AlphaFoldDB" id="A0A5J4YMM4"/>
<feature type="region of interest" description="Disordered" evidence="2">
    <location>
        <begin position="105"/>
        <end position="160"/>
    </location>
</feature>
<dbReference type="Pfam" id="PF01535">
    <property type="entry name" value="PPR"/>
    <property type="match status" value="3"/>
</dbReference>
<accession>A0A5J4YMM4</accession>
<name>A0A5J4YMM4_PORPP</name>
<dbReference type="InterPro" id="IPR002885">
    <property type="entry name" value="PPR_rpt"/>
</dbReference>
<dbReference type="PANTHER" id="PTHR47447">
    <property type="entry name" value="OS03G0856100 PROTEIN"/>
    <property type="match status" value="1"/>
</dbReference>
<dbReference type="PANTHER" id="PTHR47447:SF15">
    <property type="entry name" value="OS02G0120000 PROTEIN"/>
    <property type="match status" value="1"/>
</dbReference>
<dbReference type="Gene3D" id="1.25.40.10">
    <property type="entry name" value="Tetratricopeptide repeat domain"/>
    <property type="match status" value="2"/>
</dbReference>
<proteinExistence type="predicted"/>
<feature type="compositionally biased region" description="Polar residues" evidence="2">
    <location>
        <begin position="109"/>
        <end position="128"/>
    </location>
</feature>
<dbReference type="EMBL" id="VRMN01000009">
    <property type="protein sequence ID" value="KAA8492689.1"/>
    <property type="molecule type" value="Genomic_DNA"/>
</dbReference>
<evidence type="ECO:0000313" key="4">
    <source>
        <dbReference type="Proteomes" id="UP000324585"/>
    </source>
</evidence>
<comment type="caution">
    <text evidence="3">The sequence shown here is derived from an EMBL/GenBank/DDBJ whole genome shotgun (WGS) entry which is preliminary data.</text>
</comment>
<keyword evidence="1" id="KW-0677">Repeat</keyword>
<dbReference type="InterPro" id="IPR011990">
    <property type="entry name" value="TPR-like_helical_dom_sf"/>
</dbReference>